<keyword evidence="3" id="KW-1185">Reference proteome</keyword>
<protein>
    <submittedName>
        <fullName evidence="2">Uncharacterized protein</fullName>
    </submittedName>
</protein>
<evidence type="ECO:0000256" key="1">
    <source>
        <dbReference type="SAM" id="MobiDB-lite"/>
    </source>
</evidence>
<dbReference type="STRING" id="401625.A0A0P1BRE7"/>
<reference evidence="2 3" key="1">
    <citation type="submission" date="2014-09" db="EMBL/GenBank/DDBJ databases">
        <authorList>
            <person name="Magalhaes I.L.F."/>
            <person name="Oliveira U."/>
            <person name="Santos F.R."/>
            <person name="Vidigal T.H.D.A."/>
            <person name="Brescovit A.D."/>
            <person name="Santos A.J."/>
        </authorList>
    </citation>
    <scope>NUCLEOTIDE SEQUENCE [LARGE SCALE GENOMIC DNA]</scope>
</reference>
<accession>A0A0P1BRE7</accession>
<feature type="region of interest" description="Disordered" evidence="1">
    <location>
        <begin position="64"/>
        <end position="134"/>
    </location>
</feature>
<dbReference type="AlphaFoldDB" id="A0A0P1BRE7"/>
<proteinExistence type="predicted"/>
<sequence length="860" mass="93885">MSLLLAPYNNAMRIGQGFNSYTQQICIDDAVVVDPKRPENVINNAGVTMKMLAEHSKSTSALPRLRGLMDGGASQLSTPNHDVSQPLPTHPQTAAKKKVIGPTPPPASRKSRAEPETAGSSGTDAAKKNAEAMTHEEIKSTLDEIHANNDAKVAAGTMGVKMQDGEKELPWTPEQARGAAQNVEYQAKFVNKLSEITDDMSISGSLSIRYNAIGGSGSGSFFDAETFYDSDLVYYVSCRVTNSTLAYKDCLSFNPLRSCMTNKDRFNEVFGDSFISGFLEGGEFNAVICMKVHNKSKKRDIKAEAKVALTAGPVEVSAQGNVKLAEENVTNNVSTTIFVRWCGGGNVKAYDDEWTVESVLATAAKFPALVGLYPQRTYAILTKYELLRSYKELKPRALSPLQYELAHLYTNMLADAYMEYKSLAKRITGDLADVQAGLKDGRRRKTAAPLDLPRINNVQDSASAPSAEAEQAVGEDSLCRSSKNNRFGALSHEEQLKLQELEYAIEGIAQQYQCDVPIGDPSAGQLFTTLDFAQAETTVTDVWAIADEKDSLASLVIAFDNGLTCTYGKEATSAQISRCPETHCIRSIDAQKQTVGSINVQSLETPDNGSSQIVGIEILVSDDKKLSLLAPSSVLLDGQKLTSYEYRTLFRGGALAGFWGRSDESNGLHRLAPIWSRAVQRNVSGDKKSGPQSDRMLGTSKSEWVNSKTPRKIKYPIGQLLGVPQQLIHGPHYLKSSEKVNSISAEVNPAGSPREKELCVRVSIVKDSITSESFRVVLEPSDGTVIFRKVVIGWLAHTHSTDKANASIVSGEERFEDFSSSRCIRKLEPSLESKPTVNFVLLRHLRFTQEAPANEHLLSK</sequence>
<dbReference type="EMBL" id="CCYA01000270">
    <property type="protein sequence ID" value="CEH18477.1"/>
    <property type="molecule type" value="Genomic_DNA"/>
</dbReference>
<feature type="compositionally biased region" description="Polar residues" evidence="1">
    <location>
        <begin position="74"/>
        <end position="92"/>
    </location>
</feature>
<evidence type="ECO:0000313" key="3">
    <source>
        <dbReference type="Proteomes" id="UP000054845"/>
    </source>
</evidence>
<feature type="compositionally biased region" description="Basic and acidic residues" evidence="1">
    <location>
        <begin position="125"/>
        <end position="134"/>
    </location>
</feature>
<dbReference type="OrthoDB" id="3231004at2759"/>
<name>A0A0P1BRE7_9BASI</name>
<dbReference type="Proteomes" id="UP000054845">
    <property type="component" value="Unassembled WGS sequence"/>
</dbReference>
<organism evidence="2 3">
    <name type="scientific">Ceraceosorus bombacis</name>
    <dbReference type="NCBI Taxonomy" id="401625"/>
    <lineage>
        <taxon>Eukaryota</taxon>
        <taxon>Fungi</taxon>
        <taxon>Dikarya</taxon>
        <taxon>Basidiomycota</taxon>
        <taxon>Ustilaginomycotina</taxon>
        <taxon>Exobasidiomycetes</taxon>
        <taxon>Ceraceosorales</taxon>
        <taxon>Ceraceosoraceae</taxon>
        <taxon>Ceraceosorus</taxon>
    </lineage>
</organism>
<evidence type="ECO:0000313" key="2">
    <source>
        <dbReference type="EMBL" id="CEH18477.1"/>
    </source>
</evidence>